<keyword evidence="1" id="KW-0472">Membrane</keyword>
<comment type="caution">
    <text evidence="3">The sequence shown here is derived from an EMBL/GenBank/DDBJ whole genome shotgun (WGS) entry which is preliminary data.</text>
</comment>
<dbReference type="Proteomes" id="UP000488299">
    <property type="component" value="Unassembled WGS sequence"/>
</dbReference>
<dbReference type="AlphaFoldDB" id="A0A7J5U0H9"/>
<feature type="transmembrane region" description="Helical" evidence="1">
    <location>
        <begin position="12"/>
        <end position="32"/>
    </location>
</feature>
<gene>
    <name evidence="3" type="ORF">F5984_10680</name>
</gene>
<dbReference type="Pfam" id="PF12729">
    <property type="entry name" value="4HB_MCP_1"/>
    <property type="match status" value="1"/>
</dbReference>
<feature type="domain" description="Chemotaxis methyl-accepting receptor HlyB-like 4HB MCP" evidence="2">
    <location>
        <begin position="11"/>
        <end position="175"/>
    </location>
</feature>
<proteinExistence type="predicted"/>
<protein>
    <recommendedName>
        <fullName evidence="2">Chemotaxis methyl-accepting receptor HlyB-like 4HB MCP domain-containing protein</fullName>
    </recommendedName>
</protein>
<keyword evidence="1" id="KW-1133">Transmembrane helix</keyword>
<sequence>MKSRPTTLRDIILFASFLGLILVSVFLCRRALVDIQEMTTSIYEDRLVPTALVVNLTSAVYRKRMLLEKNPPTEGPAAAALQERVKVDNQRVDSLITDYTKTKLTTEEAGQLRLFQQQLADYNKAEAGVLNRTPTQTADVYSQTLLDTFGQMLNSLNKLATLQLTVGEDVLEQARQKTRYILILTALQIGLILLIGSLMLQRSVDE</sequence>
<organism evidence="3 4">
    <name type="scientific">Rudanella paleaurantiibacter</name>
    <dbReference type="NCBI Taxonomy" id="2614655"/>
    <lineage>
        <taxon>Bacteria</taxon>
        <taxon>Pseudomonadati</taxon>
        <taxon>Bacteroidota</taxon>
        <taxon>Cytophagia</taxon>
        <taxon>Cytophagales</taxon>
        <taxon>Cytophagaceae</taxon>
        <taxon>Rudanella</taxon>
    </lineage>
</organism>
<dbReference type="RefSeq" id="WP_152124236.1">
    <property type="nucleotide sequence ID" value="NZ_WELI01000003.1"/>
</dbReference>
<keyword evidence="4" id="KW-1185">Reference proteome</keyword>
<evidence type="ECO:0000313" key="4">
    <source>
        <dbReference type="Proteomes" id="UP000488299"/>
    </source>
</evidence>
<dbReference type="EMBL" id="WELI01000003">
    <property type="protein sequence ID" value="KAB7731258.1"/>
    <property type="molecule type" value="Genomic_DNA"/>
</dbReference>
<evidence type="ECO:0000259" key="2">
    <source>
        <dbReference type="Pfam" id="PF12729"/>
    </source>
</evidence>
<evidence type="ECO:0000256" key="1">
    <source>
        <dbReference type="SAM" id="Phobius"/>
    </source>
</evidence>
<keyword evidence="1" id="KW-0812">Transmembrane</keyword>
<dbReference type="InterPro" id="IPR024478">
    <property type="entry name" value="HlyB_4HB_MCP"/>
</dbReference>
<name>A0A7J5U0H9_9BACT</name>
<feature type="transmembrane region" description="Helical" evidence="1">
    <location>
        <begin position="180"/>
        <end position="200"/>
    </location>
</feature>
<reference evidence="3 4" key="1">
    <citation type="submission" date="2019-10" db="EMBL/GenBank/DDBJ databases">
        <title>Rudanella paleaurantiibacter sp. nov., isolated from sludge.</title>
        <authorList>
            <person name="Xu S.Q."/>
        </authorList>
    </citation>
    <scope>NUCLEOTIDE SEQUENCE [LARGE SCALE GENOMIC DNA]</scope>
    <source>
        <strain evidence="3 4">HX-22-17</strain>
    </source>
</reference>
<accession>A0A7J5U0H9</accession>
<evidence type="ECO:0000313" key="3">
    <source>
        <dbReference type="EMBL" id="KAB7731258.1"/>
    </source>
</evidence>